<dbReference type="InterPro" id="IPR011032">
    <property type="entry name" value="GroES-like_sf"/>
</dbReference>
<keyword evidence="5" id="KW-0809">Transit peptide</keyword>
<evidence type="ECO:0000256" key="5">
    <source>
        <dbReference type="ARBA" id="ARBA00022946"/>
    </source>
</evidence>
<comment type="similarity">
    <text evidence="2 8">Belongs to the GroES chaperonin family.</text>
</comment>
<dbReference type="InterPro" id="IPR020818">
    <property type="entry name" value="Chaperonin_GroES"/>
</dbReference>
<organism evidence="9 10">
    <name type="scientific">Rhamnella rubrinervis</name>
    <dbReference type="NCBI Taxonomy" id="2594499"/>
    <lineage>
        <taxon>Eukaryota</taxon>
        <taxon>Viridiplantae</taxon>
        <taxon>Streptophyta</taxon>
        <taxon>Embryophyta</taxon>
        <taxon>Tracheophyta</taxon>
        <taxon>Spermatophyta</taxon>
        <taxon>Magnoliopsida</taxon>
        <taxon>eudicotyledons</taxon>
        <taxon>Gunneridae</taxon>
        <taxon>Pentapetalae</taxon>
        <taxon>rosids</taxon>
        <taxon>fabids</taxon>
        <taxon>Rosales</taxon>
        <taxon>Rhamnaceae</taxon>
        <taxon>rhamnoid group</taxon>
        <taxon>Rhamneae</taxon>
        <taxon>Rhamnella</taxon>
    </lineage>
</organism>
<evidence type="ECO:0000313" key="10">
    <source>
        <dbReference type="Proteomes" id="UP000796880"/>
    </source>
</evidence>
<dbReference type="PANTHER" id="PTHR10772">
    <property type="entry name" value="10 KDA HEAT SHOCK PROTEIN"/>
    <property type="match status" value="1"/>
</dbReference>
<keyword evidence="3" id="KW-0150">Chloroplast</keyword>
<dbReference type="SMART" id="SM00883">
    <property type="entry name" value="Cpn10"/>
    <property type="match status" value="1"/>
</dbReference>
<dbReference type="GO" id="GO:0044183">
    <property type="term" value="F:protein folding chaperone"/>
    <property type="evidence" value="ECO:0007669"/>
    <property type="project" value="InterPro"/>
</dbReference>
<evidence type="ECO:0000256" key="7">
    <source>
        <dbReference type="ARBA" id="ARBA00055769"/>
    </source>
</evidence>
<reference evidence="9" key="1">
    <citation type="submission" date="2020-03" db="EMBL/GenBank/DDBJ databases">
        <title>A high-quality chromosome-level genome assembly of a woody plant with both climbing and erect habits, Rhamnella rubrinervis.</title>
        <authorList>
            <person name="Lu Z."/>
            <person name="Yang Y."/>
            <person name="Zhu X."/>
            <person name="Sun Y."/>
        </authorList>
    </citation>
    <scope>NUCLEOTIDE SEQUENCE</scope>
    <source>
        <strain evidence="9">BYM</strain>
        <tissue evidence="9">Leaf</tissue>
    </source>
</reference>
<dbReference type="EMBL" id="VOIH02000005">
    <property type="protein sequence ID" value="KAF3445626.1"/>
    <property type="molecule type" value="Genomic_DNA"/>
</dbReference>
<evidence type="ECO:0000256" key="8">
    <source>
        <dbReference type="RuleBase" id="RU003479"/>
    </source>
</evidence>
<keyword evidence="10" id="KW-1185">Reference proteome</keyword>
<accession>A0A8K0MH18</accession>
<dbReference type="GO" id="GO:0051087">
    <property type="term" value="F:protein-folding chaperone binding"/>
    <property type="evidence" value="ECO:0007669"/>
    <property type="project" value="TreeGrafter"/>
</dbReference>
<dbReference type="GO" id="GO:0005739">
    <property type="term" value="C:mitochondrion"/>
    <property type="evidence" value="ECO:0007669"/>
    <property type="project" value="TreeGrafter"/>
</dbReference>
<dbReference type="AlphaFoldDB" id="A0A8K0MH18"/>
<dbReference type="GO" id="GO:0005524">
    <property type="term" value="F:ATP binding"/>
    <property type="evidence" value="ECO:0007669"/>
    <property type="project" value="InterPro"/>
</dbReference>
<evidence type="ECO:0000256" key="2">
    <source>
        <dbReference type="ARBA" id="ARBA00006975"/>
    </source>
</evidence>
<evidence type="ECO:0000256" key="3">
    <source>
        <dbReference type="ARBA" id="ARBA00022528"/>
    </source>
</evidence>
<keyword evidence="4" id="KW-0934">Plastid</keyword>
<dbReference type="Proteomes" id="UP000796880">
    <property type="component" value="Unassembled WGS sequence"/>
</dbReference>
<dbReference type="Gene3D" id="2.30.33.40">
    <property type="entry name" value="GroES chaperonin"/>
    <property type="match status" value="1"/>
</dbReference>
<dbReference type="GO" id="GO:0046872">
    <property type="term" value="F:metal ion binding"/>
    <property type="evidence" value="ECO:0007669"/>
    <property type="project" value="TreeGrafter"/>
</dbReference>
<dbReference type="InterPro" id="IPR037124">
    <property type="entry name" value="Chaperonin_GroES_sf"/>
</dbReference>
<keyword evidence="6 8" id="KW-0143">Chaperone</keyword>
<gene>
    <name evidence="9" type="ORF">FNV43_RR10802</name>
</gene>
<dbReference type="PANTHER" id="PTHR10772:SF13">
    <property type="entry name" value="10 KDA CHAPERONIN 1, CHLOROPLASTIC-RELATED"/>
    <property type="match status" value="1"/>
</dbReference>
<dbReference type="FunFam" id="2.30.33.40:FF:000008">
    <property type="entry name" value="10 kDa chaperonin"/>
    <property type="match status" value="1"/>
</dbReference>
<proteinExistence type="inferred from homology"/>
<evidence type="ECO:0000256" key="1">
    <source>
        <dbReference type="ARBA" id="ARBA00004229"/>
    </source>
</evidence>
<comment type="subcellular location">
    <subcellularLocation>
        <location evidence="1">Plastid</location>
        <location evidence="1">Chloroplast</location>
    </subcellularLocation>
</comment>
<dbReference type="GO" id="GO:0051082">
    <property type="term" value="F:unfolded protein binding"/>
    <property type="evidence" value="ECO:0007669"/>
    <property type="project" value="TreeGrafter"/>
</dbReference>
<sequence length="135" mass="14742">MASTFVTLPNSLLFRPKTPSFSNQGLLSGSRRNSLRVTAISKKWEPTKVVPQADSVLVRLEELPEKSAGGVLLPKSAVKFERYLMGEILSVGSDVNEAKAGKKVLFSDINAYEVDLGTDGRHCFCKESDLLALVE</sequence>
<evidence type="ECO:0000313" key="9">
    <source>
        <dbReference type="EMBL" id="KAF3445626.1"/>
    </source>
</evidence>
<comment type="caution">
    <text evidence="9">The sequence shown here is derived from an EMBL/GenBank/DDBJ whole genome shotgun (WGS) entry which is preliminary data.</text>
</comment>
<dbReference type="GO" id="GO:0009507">
    <property type="term" value="C:chloroplast"/>
    <property type="evidence" value="ECO:0007669"/>
    <property type="project" value="UniProtKB-SubCell"/>
</dbReference>
<evidence type="ECO:0000256" key="4">
    <source>
        <dbReference type="ARBA" id="ARBA00022640"/>
    </source>
</evidence>
<dbReference type="OrthoDB" id="184876at2759"/>
<dbReference type="PRINTS" id="PR00297">
    <property type="entry name" value="CHAPERONIN10"/>
</dbReference>
<protein>
    <submittedName>
        <fullName evidence="9">Uncharacterized protein</fullName>
    </submittedName>
</protein>
<evidence type="ECO:0000256" key="6">
    <source>
        <dbReference type="ARBA" id="ARBA00023186"/>
    </source>
</evidence>
<name>A0A8K0MH18_9ROSA</name>
<dbReference type="SUPFAM" id="SSF50129">
    <property type="entry name" value="GroES-like"/>
    <property type="match status" value="1"/>
</dbReference>
<comment type="function">
    <text evidence="7">Functions as a co-chaperone for protein folding in chloroplasts.</text>
</comment>
<dbReference type="Pfam" id="PF00166">
    <property type="entry name" value="Cpn10"/>
    <property type="match status" value="1"/>
</dbReference>
<dbReference type="CDD" id="cd00320">
    <property type="entry name" value="cpn10"/>
    <property type="match status" value="1"/>
</dbReference>